<dbReference type="eggNOG" id="COG1063">
    <property type="taxonomic scope" value="Bacteria"/>
</dbReference>
<comment type="caution">
    <text evidence="4">The sequence shown here is derived from an EMBL/GenBank/DDBJ whole genome shotgun (WGS) entry which is preliminary data.</text>
</comment>
<dbReference type="EMBL" id="BAVS01000017">
    <property type="protein sequence ID" value="GAE93965.1"/>
    <property type="molecule type" value="Genomic_DNA"/>
</dbReference>
<evidence type="ECO:0000256" key="3">
    <source>
        <dbReference type="ARBA" id="ARBA00022833"/>
    </source>
</evidence>
<dbReference type="Gene3D" id="3.90.180.10">
    <property type="entry name" value="Medium-chain alcohol dehydrogenases, catalytic domain"/>
    <property type="match status" value="1"/>
</dbReference>
<keyword evidence="3" id="KW-0862">Zinc</keyword>
<evidence type="ECO:0000256" key="1">
    <source>
        <dbReference type="ARBA" id="ARBA00001947"/>
    </source>
</evidence>
<proteinExistence type="predicted"/>
<dbReference type="PANTHER" id="PTHR42813">
    <property type="entry name" value="ZINC-TYPE ALCOHOL DEHYDROGENASE-LIKE"/>
    <property type="match status" value="1"/>
</dbReference>
<dbReference type="STRING" id="1298598.JCM21714_3087"/>
<organism evidence="4 5">
    <name type="scientific">Gracilibacillus boraciitolerans JCM 21714</name>
    <dbReference type="NCBI Taxonomy" id="1298598"/>
    <lineage>
        <taxon>Bacteria</taxon>
        <taxon>Bacillati</taxon>
        <taxon>Bacillota</taxon>
        <taxon>Bacilli</taxon>
        <taxon>Bacillales</taxon>
        <taxon>Bacillaceae</taxon>
        <taxon>Gracilibacillus</taxon>
    </lineage>
</organism>
<dbReference type="Proteomes" id="UP000019102">
    <property type="component" value="Unassembled WGS sequence"/>
</dbReference>
<protein>
    <submittedName>
        <fullName evidence="4">Glutathione-dependent formaldehyde dehydrogenase</fullName>
    </submittedName>
</protein>
<dbReference type="PANTHER" id="PTHR42813:SF2">
    <property type="entry name" value="DEHYDROGENASE, ZINC-CONTAINING, PUTATIVE (AFU_ORTHOLOGUE AFUA_2G02810)-RELATED"/>
    <property type="match status" value="1"/>
</dbReference>
<keyword evidence="2" id="KW-0479">Metal-binding</keyword>
<evidence type="ECO:0000313" key="4">
    <source>
        <dbReference type="EMBL" id="GAE93965.1"/>
    </source>
</evidence>
<dbReference type="AlphaFoldDB" id="W4VKR8"/>
<keyword evidence="5" id="KW-1185">Reference proteome</keyword>
<reference evidence="4 5" key="1">
    <citation type="journal article" date="2014" name="Genome Announc.">
        <title>Draft Genome Sequence of the Boron-Tolerant and Moderately Halotolerant Bacterium Gracilibacillus boraciitolerans JCM 21714T.</title>
        <authorList>
            <person name="Ahmed I."/>
            <person name="Oshima K."/>
            <person name="Suda W."/>
            <person name="Kitamura K."/>
            <person name="Iida T."/>
            <person name="Ohmori Y."/>
            <person name="Fujiwara T."/>
            <person name="Hattori M."/>
            <person name="Ohkuma M."/>
        </authorList>
    </citation>
    <scope>NUCLEOTIDE SEQUENCE [LARGE SCALE GENOMIC DNA]</scope>
    <source>
        <strain evidence="4 5">JCM 21714</strain>
    </source>
</reference>
<sequence>MGQAHARSFMEPLYQQIVHNEIDPTQIITHQLPLEEAAHGYTIFNEKEDNCIKVILQP</sequence>
<evidence type="ECO:0000256" key="2">
    <source>
        <dbReference type="ARBA" id="ARBA00022723"/>
    </source>
</evidence>
<dbReference type="GO" id="GO:0046872">
    <property type="term" value="F:metal ion binding"/>
    <property type="evidence" value="ECO:0007669"/>
    <property type="project" value="UniProtKB-KW"/>
</dbReference>
<accession>W4VKR8</accession>
<name>W4VKR8_9BACI</name>
<comment type="cofactor">
    <cofactor evidence="1">
        <name>Zn(2+)</name>
        <dbReference type="ChEBI" id="CHEBI:29105"/>
    </cofactor>
</comment>
<gene>
    <name evidence="4" type="ORF">JCM21714_3087</name>
</gene>
<evidence type="ECO:0000313" key="5">
    <source>
        <dbReference type="Proteomes" id="UP000019102"/>
    </source>
</evidence>